<evidence type="ECO:0000259" key="3">
    <source>
        <dbReference type="Pfam" id="PF01156"/>
    </source>
</evidence>
<dbReference type="InterPro" id="IPR023186">
    <property type="entry name" value="IUNH"/>
</dbReference>
<dbReference type="GO" id="GO:0008477">
    <property type="term" value="F:purine nucleosidase activity"/>
    <property type="evidence" value="ECO:0007669"/>
    <property type="project" value="TreeGrafter"/>
</dbReference>
<comment type="caution">
    <text evidence="4">The sequence shown here is derived from an EMBL/GenBank/DDBJ whole genome shotgun (WGS) entry which is preliminary data.</text>
</comment>
<protein>
    <submittedName>
        <fullName evidence="4">Nucleoside hydrolase</fullName>
    </submittedName>
</protein>
<dbReference type="InterPro" id="IPR036452">
    <property type="entry name" value="Ribo_hydro-like"/>
</dbReference>
<keyword evidence="1 4" id="KW-0378">Hydrolase</keyword>
<evidence type="ECO:0000256" key="2">
    <source>
        <dbReference type="ARBA" id="ARBA00023295"/>
    </source>
</evidence>
<name>A0A7C9UZH0_9PROT</name>
<reference evidence="4 5" key="1">
    <citation type="submission" date="2020-02" db="EMBL/GenBank/DDBJ databases">
        <authorList>
            <person name="Dziuba M."/>
            <person name="Kuznetsov B."/>
            <person name="Mardanov A."/>
            <person name="Ravin N."/>
            <person name="Grouzdev D."/>
        </authorList>
    </citation>
    <scope>NUCLEOTIDE SEQUENCE [LARGE SCALE GENOMIC DNA]</scope>
    <source>
        <strain evidence="4 5">SpK</strain>
    </source>
</reference>
<dbReference type="EMBL" id="JAAIYP010000037">
    <property type="protein sequence ID" value="NFV80551.1"/>
    <property type="molecule type" value="Genomic_DNA"/>
</dbReference>
<evidence type="ECO:0000256" key="1">
    <source>
        <dbReference type="ARBA" id="ARBA00022801"/>
    </source>
</evidence>
<keyword evidence="5" id="KW-1185">Reference proteome</keyword>
<dbReference type="Pfam" id="PF01156">
    <property type="entry name" value="IU_nuc_hydro"/>
    <property type="match status" value="1"/>
</dbReference>
<evidence type="ECO:0000313" key="5">
    <source>
        <dbReference type="Proteomes" id="UP000480684"/>
    </source>
</evidence>
<dbReference type="RefSeq" id="WP_163678990.1">
    <property type="nucleotide sequence ID" value="NZ_JAAIYP010000037.1"/>
</dbReference>
<gene>
    <name evidence="4" type="ORF">G4223_10565</name>
</gene>
<dbReference type="Gene3D" id="3.90.245.10">
    <property type="entry name" value="Ribonucleoside hydrolase-like"/>
    <property type="match status" value="1"/>
</dbReference>
<accession>A0A7C9UZH0</accession>
<dbReference type="PANTHER" id="PTHR12304:SF4">
    <property type="entry name" value="URIDINE NUCLEOSIDASE"/>
    <property type="match status" value="1"/>
</dbReference>
<dbReference type="AlphaFoldDB" id="A0A7C9UZH0"/>
<dbReference type="SUPFAM" id="SSF53590">
    <property type="entry name" value="Nucleoside hydrolase"/>
    <property type="match status" value="1"/>
</dbReference>
<dbReference type="Proteomes" id="UP000480684">
    <property type="component" value="Unassembled WGS sequence"/>
</dbReference>
<dbReference type="PANTHER" id="PTHR12304">
    <property type="entry name" value="INOSINE-URIDINE PREFERRING NUCLEOSIDE HYDROLASE"/>
    <property type="match status" value="1"/>
</dbReference>
<dbReference type="GO" id="GO:0006152">
    <property type="term" value="P:purine nucleoside catabolic process"/>
    <property type="evidence" value="ECO:0007669"/>
    <property type="project" value="TreeGrafter"/>
</dbReference>
<keyword evidence="2" id="KW-0326">Glycosidase</keyword>
<feature type="domain" description="Inosine/uridine-preferring nucleoside hydrolase" evidence="3">
    <location>
        <begin position="8"/>
        <end position="313"/>
    </location>
</feature>
<proteinExistence type="predicted"/>
<dbReference type="GO" id="GO:0005829">
    <property type="term" value="C:cytosol"/>
    <property type="evidence" value="ECO:0007669"/>
    <property type="project" value="TreeGrafter"/>
</dbReference>
<evidence type="ECO:0000313" key="4">
    <source>
        <dbReference type="EMBL" id="NFV80551.1"/>
    </source>
</evidence>
<sequence>MGKCIQQIIIDTDMGWDDVMSILLMMKDKDVEIAGITVTGCGETNLEDGVSIARGLLALADNPAPVCAGAATPSSYDHTFPRSFRANMNDVMGLAPTLPPPCTPLDPRSAVRLMMDVLDAAREPVTIISIGGLTNIACLLTWASPAQLARIGKISIMGGAIEVDGKYPGNVADLNNAKPQWNQGPIYATNTSAEWNIFLDPLAAQTAFRWTVPTLPLELVPLNACNNVILTPEYADLIKATDPVASFLKAVIEEKCGTSAEPDPVPVFDPLATTYGVGLLKDVKVETMRLDVKVVDTAVANCCGTTFTTDNPLIPPKQVVMWASEAEFKAVFARLANAPLCNAPKE</sequence>
<dbReference type="InterPro" id="IPR001910">
    <property type="entry name" value="Inosine/uridine_hydrolase_dom"/>
</dbReference>
<organism evidence="4 5">
    <name type="scientific">Magnetospirillum aberrantis SpK</name>
    <dbReference type="NCBI Taxonomy" id="908842"/>
    <lineage>
        <taxon>Bacteria</taxon>
        <taxon>Pseudomonadati</taxon>
        <taxon>Pseudomonadota</taxon>
        <taxon>Alphaproteobacteria</taxon>
        <taxon>Rhodospirillales</taxon>
        <taxon>Rhodospirillaceae</taxon>
        <taxon>Magnetospirillum</taxon>
    </lineage>
</organism>